<dbReference type="Proteomes" id="UP000032046">
    <property type="component" value="Unassembled WGS sequence"/>
</dbReference>
<dbReference type="GO" id="GO:0009253">
    <property type="term" value="P:peptidoglycan catabolic process"/>
    <property type="evidence" value="ECO:0007669"/>
    <property type="project" value="InterPro"/>
</dbReference>
<evidence type="ECO:0000256" key="4">
    <source>
        <dbReference type="SAM" id="MobiDB-lite"/>
    </source>
</evidence>
<comment type="caution">
    <text evidence="7">The sequence shown here is derived from an EMBL/GenBank/DDBJ whole genome shotgun (WGS) entry which is preliminary data.</text>
</comment>
<dbReference type="GO" id="GO:0008745">
    <property type="term" value="F:N-acetylmuramoyl-L-alanine amidase activity"/>
    <property type="evidence" value="ECO:0007669"/>
    <property type="project" value="UniProtKB-EC"/>
</dbReference>
<dbReference type="PANTHER" id="PTHR30404">
    <property type="entry name" value="N-ACETYLMURAMOYL-L-ALANINE AMIDASE"/>
    <property type="match status" value="1"/>
</dbReference>
<keyword evidence="8" id="KW-1185">Reference proteome</keyword>
<dbReference type="InterPro" id="IPR002508">
    <property type="entry name" value="MurNAc-LAA_cat"/>
</dbReference>
<dbReference type="Gene3D" id="3.40.630.40">
    <property type="entry name" value="Zn-dependent exopeptidases"/>
    <property type="match status" value="1"/>
</dbReference>
<name>A0A0D0I707_9BACT</name>
<feature type="domain" description="MurNAc-LAA" evidence="6">
    <location>
        <begin position="85"/>
        <end position="244"/>
    </location>
</feature>
<sequence length="413" mass="45651">MIRALLVAAFMILVVADVAARQFTLVIDAGHGGHDAGAKGSFSYEKNINLKMALAFGRYVEKNCPDVTVIYTRKTDVFVPLHKRADIANKNRADVFISIHTNALPGGRIARGMETYTMGMRRSNEKLSAAQRENAVITYESDYKERYEGYDPNSPESAIMFEFIHDKNMAKSVELAKHVQKSVCSTANRPDKGVKQDVFLVLRETSMPACLIELGFITTPDEERLLNDDASIDNIARGIYNAFAKYKNDNYSGVNVPLVAPKESDKVSLPTLIPQDDADKQKNRNAARNAETTASKPQLATSQPRRAAAKTVNAPAGTSKADDADAPVFKVQIMANATKEAKNSPRFKGYDGIDMYEEGGMYKYTIGASTNYNAINRLRASLATEFPGCFVVAFRNGSKMNITEAIRIFKQRR</sequence>
<dbReference type="GO" id="GO:0030288">
    <property type="term" value="C:outer membrane-bounded periplasmic space"/>
    <property type="evidence" value="ECO:0007669"/>
    <property type="project" value="TreeGrafter"/>
</dbReference>
<evidence type="ECO:0000313" key="7">
    <source>
        <dbReference type="EMBL" id="KIP63234.1"/>
    </source>
</evidence>
<dbReference type="AlphaFoldDB" id="A0A0D0I707"/>
<keyword evidence="3" id="KW-0378">Hydrolase</keyword>
<dbReference type="EC" id="3.5.1.28" evidence="2"/>
<dbReference type="STRING" id="1602171.ST44_04445"/>
<evidence type="ECO:0000256" key="5">
    <source>
        <dbReference type="SAM" id="SignalP"/>
    </source>
</evidence>
<feature type="chain" id="PRO_5002212000" description="N-acetylmuramoyl-L-alanine amidase" evidence="5">
    <location>
        <begin position="20"/>
        <end position="413"/>
    </location>
</feature>
<evidence type="ECO:0000256" key="2">
    <source>
        <dbReference type="ARBA" id="ARBA00011901"/>
    </source>
</evidence>
<dbReference type="PANTHER" id="PTHR30404:SF0">
    <property type="entry name" value="N-ACETYLMURAMOYL-L-ALANINE AMIDASE AMIC"/>
    <property type="match status" value="1"/>
</dbReference>
<keyword evidence="5" id="KW-0732">Signal</keyword>
<gene>
    <name evidence="7" type="ORF">ST44_04445</name>
</gene>
<evidence type="ECO:0000313" key="8">
    <source>
        <dbReference type="Proteomes" id="UP000032046"/>
    </source>
</evidence>
<proteinExistence type="predicted"/>
<dbReference type="SMART" id="SM00646">
    <property type="entry name" value="Ami_3"/>
    <property type="match status" value="1"/>
</dbReference>
<dbReference type="EMBL" id="JXQK01000046">
    <property type="protein sequence ID" value="KIP63234.1"/>
    <property type="molecule type" value="Genomic_DNA"/>
</dbReference>
<evidence type="ECO:0000256" key="1">
    <source>
        <dbReference type="ARBA" id="ARBA00001561"/>
    </source>
</evidence>
<evidence type="ECO:0000259" key="6">
    <source>
        <dbReference type="SMART" id="SM00646"/>
    </source>
</evidence>
<dbReference type="FunFam" id="3.40.630.40:FF:000005">
    <property type="entry name" value="N-acetylmuramoyl-L-alanine amidase (AmiA)"/>
    <property type="match status" value="1"/>
</dbReference>
<accession>A0A0D0I707</accession>
<evidence type="ECO:0000256" key="3">
    <source>
        <dbReference type="ARBA" id="ARBA00022801"/>
    </source>
</evidence>
<dbReference type="InterPro" id="IPR050695">
    <property type="entry name" value="N-acetylmuramoyl_amidase_3"/>
</dbReference>
<dbReference type="CDD" id="cd02696">
    <property type="entry name" value="MurNAc-LAA"/>
    <property type="match status" value="1"/>
</dbReference>
<organism evidence="7 8">
    <name type="scientific">Prevotella pectinovora</name>
    <dbReference type="NCBI Taxonomy" id="1602169"/>
    <lineage>
        <taxon>Bacteria</taxon>
        <taxon>Pseudomonadati</taxon>
        <taxon>Bacteroidota</taxon>
        <taxon>Bacteroidia</taxon>
        <taxon>Bacteroidales</taxon>
        <taxon>Prevotellaceae</taxon>
        <taxon>Prevotella</taxon>
    </lineage>
</organism>
<dbReference type="Pfam" id="PF01520">
    <property type="entry name" value="Amidase_3"/>
    <property type="match status" value="1"/>
</dbReference>
<comment type="catalytic activity">
    <reaction evidence="1">
        <text>Hydrolyzes the link between N-acetylmuramoyl residues and L-amino acid residues in certain cell-wall glycopeptides.</text>
        <dbReference type="EC" id="3.5.1.28"/>
    </reaction>
</comment>
<feature type="compositionally biased region" description="Polar residues" evidence="4">
    <location>
        <begin position="291"/>
        <end position="304"/>
    </location>
</feature>
<reference evidence="7 8" key="1">
    <citation type="submission" date="2015-01" db="EMBL/GenBank/DDBJ databases">
        <title>Comparative genomics of non-oral Prevotella species.</title>
        <authorList>
            <person name="Accetto T."/>
            <person name="Nograsek B."/>
            <person name="Avgustin G."/>
        </authorList>
    </citation>
    <scope>NUCLEOTIDE SEQUENCE [LARGE SCALE GENOMIC DNA]</scope>
    <source>
        <strain evidence="7 8">P5-119</strain>
    </source>
</reference>
<dbReference type="SUPFAM" id="SSF53187">
    <property type="entry name" value="Zn-dependent exopeptidases"/>
    <property type="match status" value="1"/>
</dbReference>
<feature type="region of interest" description="Disordered" evidence="4">
    <location>
        <begin position="265"/>
        <end position="322"/>
    </location>
</feature>
<feature type="signal peptide" evidence="5">
    <location>
        <begin position="1"/>
        <end position="19"/>
    </location>
</feature>
<protein>
    <recommendedName>
        <fullName evidence="2">N-acetylmuramoyl-L-alanine amidase</fullName>
        <ecNumber evidence="2">3.5.1.28</ecNumber>
    </recommendedName>
</protein>